<dbReference type="SUPFAM" id="SSF51735">
    <property type="entry name" value="NAD(P)-binding Rossmann-fold domains"/>
    <property type="match status" value="1"/>
</dbReference>
<dbReference type="PANTHER" id="PTHR15020:SF11">
    <property type="entry name" value="OS06G0360300 PROTEIN"/>
    <property type="match status" value="1"/>
</dbReference>
<reference evidence="3" key="1">
    <citation type="submission" date="2019-10" db="EMBL/GenBank/DDBJ databases">
        <title>Lacipirellula parvula gen. nov., sp. nov., representing a lineage of planctomycetes widespread in freshwater anoxic habitats, and description of the family Lacipirellulaceae.</title>
        <authorList>
            <person name="Dedysh S.N."/>
            <person name="Kulichevskaya I.S."/>
            <person name="Beletsky A.V."/>
            <person name="Rakitin A.L."/>
            <person name="Mardanov A.V."/>
            <person name="Ivanova A.A."/>
            <person name="Saltykova V.X."/>
            <person name="Rijpstra W.I.C."/>
            <person name="Sinninghe Damste J.S."/>
            <person name="Ravin N.V."/>
        </authorList>
    </citation>
    <scope>NUCLEOTIDE SEQUENCE [LARGE SCALE GENOMIC DNA]</scope>
    <source>
        <strain evidence="3">PX69</strain>
    </source>
</reference>
<accession>A0A5K7X875</accession>
<dbReference type="Gene3D" id="3.40.50.720">
    <property type="entry name" value="NAD(P)-binding Rossmann-like Domain"/>
    <property type="match status" value="1"/>
</dbReference>
<evidence type="ECO:0000259" key="1">
    <source>
        <dbReference type="Pfam" id="PF13460"/>
    </source>
</evidence>
<name>A0A5K7X875_9BACT</name>
<dbReference type="InterPro" id="IPR016040">
    <property type="entry name" value="NAD(P)-bd_dom"/>
</dbReference>
<dbReference type="Proteomes" id="UP000326837">
    <property type="component" value="Chromosome"/>
</dbReference>
<sequence>MIIVLGATGATGRLVVAELLNRGETVRAVVRPGSKLPDALAHRERLSVTRCDLLKLSEYELETLVAGATAIVSCLGHTMSLHGIFGPPRRLVADSLRRVCRAVQLQPQSTPVRIVLMNTAGVSNRDIGEQVSMPQRVVITLLRLFLPPHADNELAANYLRLMFPPDDAALEWVVVRPDTLHNDAEPRAYELHASPTRSAIFNAGKTSRPNVARCMADLLTNAALWHEWKSKMPVIYDAASS</sequence>
<dbReference type="RefSeq" id="WP_152098864.1">
    <property type="nucleotide sequence ID" value="NZ_AP021861.1"/>
</dbReference>
<proteinExistence type="predicted"/>
<keyword evidence="3" id="KW-1185">Reference proteome</keyword>
<dbReference type="KEGG" id="lpav:PLANPX_2606"/>
<organism evidence="2 3">
    <name type="scientific">Lacipirellula parvula</name>
    <dbReference type="NCBI Taxonomy" id="2650471"/>
    <lineage>
        <taxon>Bacteria</taxon>
        <taxon>Pseudomonadati</taxon>
        <taxon>Planctomycetota</taxon>
        <taxon>Planctomycetia</taxon>
        <taxon>Pirellulales</taxon>
        <taxon>Lacipirellulaceae</taxon>
        <taxon>Lacipirellula</taxon>
    </lineage>
</organism>
<dbReference type="PANTHER" id="PTHR15020">
    <property type="entry name" value="FLAVIN REDUCTASE-RELATED"/>
    <property type="match status" value="1"/>
</dbReference>
<protein>
    <recommendedName>
        <fullName evidence="1">NAD(P)-binding domain-containing protein</fullName>
    </recommendedName>
</protein>
<evidence type="ECO:0000313" key="2">
    <source>
        <dbReference type="EMBL" id="BBO32994.1"/>
    </source>
</evidence>
<dbReference type="EMBL" id="AP021861">
    <property type="protein sequence ID" value="BBO32994.1"/>
    <property type="molecule type" value="Genomic_DNA"/>
</dbReference>
<dbReference type="Pfam" id="PF13460">
    <property type="entry name" value="NAD_binding_10"/>
    <property type="match status" value="1"/>
</dbReference>
<feature type="domain" description="NAD(P)-binding" evidence="1">
    <location>
        <begin position="6"/>
        <end position="221"/>
    </location>
</feature>
<evidence type="ECO:0000313" key="3">
    <source>
        <dbReference type="Proteomes" id="UP000326837"/>
    </source>
</evidence>
<dbReference type="InterPro" id="IPR036291">
    <property type="entry name" value="NAD(P)-bd_dom_sf"/>
</dbReference>
<gene>
    <name evidence="2" type="ORF">PLANPX_2606</name>
</gene>
<dbReference type="AlphaFoldDB" id="A0A5K7X875"/>